<sequence>MKNSTENEIVDPKKEDDEDDIDEGSRNTEVALQKCFDSIQIKSNLAFMATLRLIIILKLEPCLTT</sequence>
<evidence type="ECO:0000313" key="2">
    <source>
        <dbReference type="EMBL" id="KAJ3098998.1"/>
    </source>
</evidence>
<gene>
    <name evidence="2" type="ORF">HK100_004979</name>
</gene>
<feature type="non-terminal residue" evidence="2">
    <location>
        <position position="65"/>
    </location>
</feature>
<evidence type="ECO:0000256" key="1">
    <source>
        <dbReference type="SAM" id="MobiDB-lite"/>
    </source>
</evidence>
<protein>
    <submittedName>
        <fullName evidence="2">Uncharacterized protein</fullName>
    </submittedName>
</protein>
<organism evidence="2 3">
    <name type="scientific">Physocladia obscura</name>
    <dbReference type="NCBI Taxonomy" id="109957"/>
    <lineage>
        <taxon>Eukaryota</taxon>
        <taxon>Fungi</taxon>
        <taxon>Fungi incertae sedis</taxon>
        <taxon>Chytridiomycota</taxon>
        <taxon>Chytridiomycota incertae sedis</taxon>
        <taxon>Chytridiomycetes</taxon>
        <taxon>Chytridiales</taxon>
        <taxon>Chytriomycetaceae</taxon>
        <taxon>Physocladia</taxon>
    </lineage>
</organism>
<accession>A0AAD5SXU9</accession>
<dbReference type="Proteomes" id="UP001211907">
    <property type="component" value="Unassembled WGS sequence"/>
</dbReference>
<proteinExistence type="predicted"/>
<dbReference type="AlphaFoldDB" id="A0AAD5SXU9"/>
<name>A0AAD5SXU9_9FUNG</name>
<reference evidence="2" key="1">
    <citation type="submission" date="2020-05" db="EMBL/GenBank/DDBJ databases">
        <title>Phylogenomic resolution of chytrid fungi.</title>
        <authorList>
            <person name="Stajich J.E."/>
            <person name="Amses K."/>
            <person name="Simmons R."/>
            <person name="Seto K."/>
            <person name="Myers J."/>
            <person name="Bonds A."/>
            <person name="Quandt C.A."/>
            <person name="Barry K."/>
            <person name="Liu P."/>
            <person name="Grigoriev I."/>
            <person name="Longcore J.E."/>
            <person name="James T.Y."/>
        </authorList>
    </citation>
    <scope>NUCLEOTIDE SEQUENCE</scope>
    <source>
        <strain evidence="2">JEL0513</strain>
    </source>
</reference>
<feature type="region of interest" description="Disordered" evidence="1">
    <location>
        <begin position="1"/>
        <end position="24"/>
    </location>
</feature>
<dbReference type="EMBL" id="JADGJH010002376">
    <property type="protein sequence ID" value="KAJ3098998.1"/>
    <property type="molecule type" value="Genomic_DNA"/>
</dbReference>
<keyword evidence="3" id="KW-1185">Reference proteome</keyword>
<comment type="caution">
    <text evidence="2">The sequence shown here is derived from an EMBL/GenBank/DDBJ whole genome shotgun (WGS) entry which is preliminary data.</text>
</comment>
<evidence type="ECO:0000313" key="3">
    <source>
        <dbReference type="Proteomes" id="UP001211907"/>
    </source>
</evidence>